<evidence type="ECO:0000313" key="2">
    <source>
        <dbReference type="WBParaSite" id="Gr19_v10_g2910.t1"/>
    </source>
</evidence>
<keyword evidence="1" id="KW-1185">Reference proteome</keyword>
<reference evidence="2" key="1">
    <citation type="submission" date="2022-11" db="UniProtKB">
        <authorList>
            <consortium name="WormBaseParasite"/>
        </authorList>
    </citation>
    <scope>IDENTIFICATION</scope>
</reference>
<organism evidence="1 2">
    <name type="scientific">Globodera rostochiensis</name>
    <name type="common">Golden nematode worm</name>
    <name type="synonym">Heterodera rostochiensis</name>
    <dbReference type="NCBI Taxonomy" id="31243"/>
    <lineage>
        <taxon>Eukaryota</taxon>
        <taxon>Metazoa</taxon>
        <taxon>Ecdysozoa</taxon>
        <taxon>Nematoda</taxon>
        <taxon>Chromadorea</taxon>
        <taxon>Rhabditida</taxon>
        <taxon>Tylenchina</taxon>
        <taxon>Tylenchomorpha</taxon>
        <taxon>Tylenchoidea</taxon>
        <taxon>Heteroderidae</taxon>
        <taxon>Heteroderinae</taxon>
        <taxon>Globodera</taxon>
    </lineage>
</organism>
<evidence type="ECO:0000313" key="1">
    <source>
        <dbReference type="Proteomes" id="UP000887572"/>
    </source>
</evidence>
<name>A0A914HR13_GLORO</name>
<dbReference type="AlphaFoldDB" id="A0A914HR13"/>
<accession>A0A914HR13</accession>
<dbReference type="Proteomes" id="UP000887572">
    <property type="component" value="Unplaced"/>
</dbReference>
<protein>
    <submittedName>
        <fullName evidence="2">Uncharacterized protein</fullName>
    </submittedName>
</protein>
<proteinExistence type="predicted"/>
<dbReference type="WBParaSite" id="Gr19_v10_g2910.t1">
    <property type="protein sequence ID" value="Gr19_v10_g2910.t1"/>
    <property type="gene ID" value="Gr19_v10_g2910"/>
</dbReference>
<sequence length="100" mass="11259">MLRDNVRQSTMEETSRLQATTYAQLILFVQDNAHSALEYWGRVAGIFGNRRNQTSDANAIFIVFGIKKCANILADAPLDAQTFTETSKRRGRAFVNADIF</sequence>